<dbReference type="InterPro" id="IPR050153">
    <property type="entry name" value="Metal_Ion_Import_ABC"/>
</dbReference>
<dbReference type="EMBL" id="JAEMUK010000080">
    <property type="protein sequence ID" value="MBJ7544751.1"/>
    <property type="molecule type" value="Genomic_DNA"/>
</dbReference>
<dbReference type="InterPro" id="IPR003439">
    <property type="entry name" value="ABC_transporter-like_ATP-bd"/>
</dbReference>
<evidence type="ECO:0000256" key="7">
    <source>
        <dbReference type="ARBA" id="ARBA00022906"/>
    </source>
</evidence>
<dbReference type="InterPro" id="IPR027417">
    <property type="entry name" value="P-loop_NTPase"/>
</dbReference>
<dbReference type="RefSeq" id="WP_199502514.1">
    <property type="nucleotide sequence ID" value="NZ_JAEMUK010000080.1"/>
</dbReference>
<dbReference type="GO" id="GO:0006829">
    <property type="term" value="P:zinc ion transport"/>
    <property type="evidence" value="ECO:0007669"/>
    <property type="project" value="UniProtKB-KW"/>
</dbReference>
<dbReference type="AlphaFoldDB" id="A0A8I1KKY0"/>
<keyword evidence="10" id="KW-0472">Membrane</keyword>
<dbReference type="InterPro" id="IPR017871">
    <property type="entry name" value="ABC_transporter-like_CS"/>
</dbReference>
<evidence type="ECO:0000256" key="4">
    <source>
        <dbReference type="ARBA" id="ARBA00022741"/>
    </source>
</evidence>
<dbReference type="PANTHER" id="PTHR42734:SF9">
    <property type="entry name" value="ZINC IMPORT ATP-BINDING PROTEIN ZNUC"/>
    <property type="match status" value="1"/>
</dbReference>
<evidence type="ECO:0000256" key="2">
    <source>
        <dbReference type="ARBA" id="ARBA00022448"/>
    </source>
</evidence>
<evidence type="ECO:0000259" key="11">
    <source>
        <dbReference type="PROSITE" id="PS50893"/>
    </source>
</evidence>
<protein>
    <submittedName>
        <fullName evidence="12">ATP-binding cassette domain-containing protein</fullName>
    </submittedName>
</protein>
<evidence type="ECO:0000313" key="12">
    <source>
        <dbReference type="EMBL" id="MBJ7544751.1"/>
    </source>
</evidence>
<evidence type="ECO:0000256" key="5">
    <source>
        <dbReference type="ARBA" id="ARBA00022833"/>
    </source>
</evidence>
<dbReference type="GO" id="GO:0005524">
    <property type="term" value="F:ATP binding"/>
    <property type="evidence" value="ECO:0007669"/>
    <property type="project" value="UniProtKB-KW"/>
</dbReference>
<comment type="caution">
    <text evidence="12">The sequence shown here is derived from an EMBL/GenBank/DDBJ whole genome shotgun (WGS) entry which is preliminary data.</text>
</comment>
<feature type="domain" description="ABC transporter" evidence="11">
    <location>
        <begin position="22"/>
        <end position="237"/>
    </location>
</feature>
<accession>A0A8I1KKY0</accession>
<evidence type="ECO:0000313" key="13">
    <source>
        <dbReference type="Proteomes" id="UP000623250"/>
    </source>
</evidence>
<name>A0A8I1KKY0_9HYPH</name>
<evidence type="ECO:0000256" key="3">
    <source>
        <dbReference type="ARBA" id="ARBA00022475"/>
    </source>
</evidence>
<dbReference type="PROSITE" id="PS00211">
    <property type="entry name" value="ABC_TRANSPORTER_1"/>
    <property type="match status" value="1"/>
</dbReference>
<dbReference type="Proteomes" id="UP000623250">
    <property type="component" value="Unassembled WGS sequence"/>
</dbReference>
<dbReference type="GO" id="GO:0016887">
    <property type="term" value="F:ATP hydrolysis activity"/>
    <property type="evidence" value="ECO:0007669"/>
    <property type="project" value="InterPro"/>
</dbReference>
<keyword evidence="4" id="KW-0547">Nucleotide-binding</keyword>
<organism evidence="12 13">
    <name type="scientific">Rhodomicrobium udaipurense</name>
    <dbReference type="NCBI Taxonomy" id="1202716"/>
    <lineage>
        <taxon>Bacteria</taxon>
        <taxon>Pseudomonadati</taxon>
        <taxon>Pseudomonadota</taxon>
        <taxon>Alphaproteobacteria</taxon>
        <taxon>Hyphomicrobiales</taxon>
        <taxon>Hyphomicrobiaceae</taxon>
        <taxon>Rhodomicrobium</taxon>
    </lineage>
</organism>
<dbReference type="Gene3D" id="3.40.50.300">
    <property type="entry name" value="P-loop containing nucleotide triphosphate hydrolases"/>
    <property type="match status" value="1"/>
</dbReference>
<dbReference type="PROSITE" id="PS50893">
    <property type="entry name" value="ABC_TRANSPORTER_2"/>
    <property type="match status" value="1"/>
</dbReference>
<gene>
    <name evidence="12" type="ORF">JDN41_14445</name>
</gene>
<dbReference type="GO" id="GO:0010043">
    <property type="term" value="P:response to zinc ion"/>
    <property type="evidence" value="ECO:0007669"/>
    <property type="project" value="TreeGrafter"/>
</dbReference>
<evidence type="ECO:0000256" key="6">
    <source>
        <dbReference type="ARBA" id="ARBA00022840"/>
    </source>
</evidence>
<comment type="similarity">
    <text evidence="1">Belongs to the ABC transporter superfamily.</text>
</comment>
<dbReference type="PANTHER" id="PTHR42734">
    <property type="entry name" value="METAL TRANSPORT SYSTEM ATP-BINDING PROTEIN TM_0124-RELATED"/>
    <property type="match status" value="1"/>
</dbReference>
<dbReference type="SMART" id="SM00382">
    <property type="entry name" value="AAA"/>
    <property type="match status" value="1"/>
</dbReference>
<sequence length="264" mass="27897">MLTRANTHAQDDRPGAAGSALLAADHVSISFRGKPVLETVSIAVHEGEIVTLIGPNGAGKTTLARVLLGLAAPTSGRVVRRPGLTVGYVPQRFPVERIMPLSVRRFMHLNTGVSKGRALECLAETGAAALADAQMTDLSGGEFQRVLLARALARDPDLLVLDEPARAVDFAGAAQLYALIAAIRARRRCGVLLISHDLHVVLGASDRVVCLNRHICCEGVPQHVAAHPEYMRLFGPEAAASLGIYGHRHDHTHSLSGDVCGGGT</sequence>
<reference evidence="12 13" key="1">
    <citation type="submission" date="2020-12" db="EMBL/GenBank/DDBJ databases">
        <title>Revised draft genomes of Rhodomicrobium vannielii ATCC 17100 and Rhodomicrobium udaipurense JA643.</title>
        <authorList>
            <person name="Conners E.M."/>
            <person name="Davenport E.J."/>
            <person name="Bose A."/>
        </authorList>
    </citation>
    <scope>NUCLEOTIDE SEQUENCE [LARGE SCALE GENOMIC DNA]</scope>
    <source>
        <strain evidence="12 13">JA643</strain>
    </source>
</reference>
<dbReference type="SUPFAM" id="SSF52540">
    <property type="entry name" value="P-loop containing nucleoside triphosphate hydrolases"/>
    <property type="match status" value="1"/>
</dbReference>
<keyword evidence="2" id="KW-0813">Transport</keyword>
<keyword evidence="8" id="KW-1278">Translocase</keyword>
<keyword evidence="7" id="KW-0864">Zinc transport</keyword>
<keyword evidence="6 12" id="KW-0067">ATP-binding</keyword>
<keyword evidence="13" id="KW-1185">Reference proteome</keyword>
<evidence type="ECO:0000256" key="10">
    <source>
        <dbReference type="ARBA" id="ARBA00023136"/>
    </source>
</evidence>
<evidence type="ECO:0000256" key="8">
    <source>
        <dbReference type="ARBA" id="ARBA00022967"/>
    </source>
</evidence>
<evidence type="ECO:0000256" key="1">
    <source>
        <dbReference type="ARBA" id="ARBA00005417"/>
    </source>
</evidence>
<proteinExistence type="inferred from homology"/>
<keyword evidence="5" id="KW-0862">Zinc</keyword>
<dbReference type="Pfam" id="PF00005">
    <property type="entry name" value="ABC_tran"/>
    <property type="match status" value="1"/>
</dbReference>
<keyword evidence="9" id="KW-0406">Ion transport</keyword>
<keyword evidence="3" id="KW-1003">Cell membrane</keyword>
<dbReference type="InterPro" id="IPR003593">
    <property type="entry name" value="AAA+_ATPase"/>
</dbReference>
<evidence type="ECO:0000256" key="9">
    <source>
        <dbReference type="ARBA" id="ARBA00023065"/>
    </source>
</evidence>